<dbReference type="EMBL" id="CALLCH030000011">
    <property type="protein sequence ID" value="CAI4214431.1"/>
    <property type="molecule type" value="Genomic_DNA"/>
</dbReference>
<keyword evidence="2" id="KW-1185">Reference proteome</keyword>
<sequence>MELGAPQQDLCRVDAVRPGITAALCINCADEEDPLLPQSSISLPISCVRYSSSSDMKTPSRKVERAGAQASNWKYVLGRDGISKTPASSAALSMSLRLLALRAATHQSRHRVTRDRRPNIEEALPSFRGSRDRDVVNGDMYRYRHRPLTKDAQEEFDRCQSALFNGARLREAWSDPVYSLKPTARHCEEGLSEETRKYTKIFREGYEDYRRKKQEQDTFLFDGSFSRRLAGAIKRMPIFHALGFMDCRDDIASKYWDSRILADEDRLRRFIIAFSKLEHFCFKPDGFSGDYSMYPAPTPDKAMCDAYLSAGLSSPCLRGFELVTFASFSVDADRWYDITQLLTLVLPRAPFLTYARLSYTAVTDPAILETFLRALRYGYCNGGMRELDLQNVEIMAKSGWEGVKAHCEKQSQPTFLREGA</sequence>
<comment type="caution">
    <text evidence="1">The sequence shown here is derived from an EMBL/GenBank/DDBJ whole genome shotgun (WGS) entry which is preliminary data.</text>
</comment>
<name>A0A9P1MB81_9PEZI</name>
<gene>
    <name evidence="1" type="ORF">PPNO1_LOCUS4165</name>
</gene>
<dbReference type="Proteomes" id="UP000838763">
    <property type="component" value="Unassembled WGS sequence"/>
</dbReference>
<dbReference type="OrthoDB" id="3759773at2759"/>
<evidence type="ECO:0000313" key="2">
    <source>
        <dbReference type="Proteomes" id="UP000838763"/>
    </source>
</evidence>
<accession>A0A9P1MB81</accession>
<reference evidence="1" key="1">
    <citation type="submission" date="2022-11" db="EMBL/GenBank/DDBJ databases">
        <authorList>
            <person name="Scott C."/>
            <person name="Bruce N."/>
        </authorList>
    </citation>
    <scope>NUCLEOTIDE SEQUENCE</scope>
</reference>
<evidence type="ECO:0000313" key="1">
    <source>
        <dbReference type="EMBL" id="CAI4214431.1"/>
    </source>
</evidence>
<organism evidence="1 2">
    <name type="scientific">Parascedosporium putredinis</name>
    <dbReference type="NCBI Taxonomy" id="1442378"/>
    <lineage>
        <taxon>Eukaryota</taxon>
        <taxon>Fungi</taxon>
        <taxon>Dikarya</taxon>
        <taxon>Ascomycota</taxon>
        <taxon>Pezizomycotina</taxon>
        <taxon>Sordariomycetes</taxon>
        <taxon>Hypocreomycetidae</taxon>
        <taxon>Microascales</taxon>
        <taxon>Microascaceae</taxon>
        <taxon>Parascedosporium</taxon>
    </lineage>
</organism>
<proteinExistence type="predicted"/>
<dbReference type="AlphaFoldDB" id="A0A9P1MB81"/>
<protein>
    <submittedName>
        <fullName evidence="1">Uncharacterized protein</fullName>
    </submittedName>
</protein>